<evidence type="ECO:0000313" key="2">
    <source>
        <dbReference type="Proteomes" id="UP000634136"/>
    </source>
</evidence>
<evidence type="ECO:0000313" key="1">
    <source>
        <dbReference type="EMBL" id="KAF7825271.1"/>
    </source>
</evidence>
<gene>
    <name evidence="1" type="ORF">G2W53_016435</name>
</gene>
<dbReference type="EMBL" id="JAAIUW010000006">
    <property type="protein sequence ID" value="KAF7825271.1"/>
    <property type="molecule type" value="Genomic_DNA"/>
</dbReference>
<sequence length="51" mass="5300">MGQPVMGSLLKESGRASPFINGMLGSIRDRLWGAKDSARLPMASLGGSTHG</sequence>
<accession>A0A834TQU4</accession>
<reference evidence="1" key="1">
    <citation type="submission" date="2020-09" db="EMBL/GenBank/DDBJ databases">
        <title>Genome-Enabled Discovery of Anthraquinone Biosynthesis in Senna tora.</title>
        <authorList>
            <person name="Kang S.-H."/>
            <person name="Pandey R.P."/>
            <person name="Lee C.-M."/>
            <person name="Sim J.-S."/>
            <person name="Jeong J.-T."/>
            <person name="Choi B.-S."/>
            <person name="Jung M."/>
            <person name="Ginzburg D."/>
            <person name="Zhao K."/>
            <person name="Won S.Y."/>
            <person name="Oh T.-J."/>
            <person name="Yu Y."/>
            <person name="Kim N.-H."/>
            <person name="Lee O.R."/>
            <person name="Lee T.-H."/>
            <person name="Bashyal P."/>
            <person name="Kim T.-S."/>
            <person name="Lee W.-H."/>
            <person name="Kawkins C."/>
            <person name="Kim C.-K."/>
            <person name="Kim J.S."/>
            <person name="Ahn B.O."/>
            <person name="Rhee S.Y."/>
            <person name="Sohng J.K."/>
        </authorList>
    </citation>
    <scope>NUCLEOTIDE SEQUENCE</scope>
    <source>
        <tissue evidence="1">Leaf</tissue>
    </source>
</reference>
<proteinExistence type="predicted"/>
<comment type="caution">
    <text evidence="1">The sequence shown here is derived from an EMBL/GenBank/DDBJ whole genome shotgun (WGS) entry which is preliminary data.</text>
</comment>
<name>A0A834TQU4_9FABA</name>
<organism evidence="1 2">
    <name type="scientific">Senna tora</name>
    <dbReference type="NCBI Taxonomy" id="362788"/>
    <lineage>
        <taxon>Eukaryota</taxon>
        <taxon>Viridiplantae</taxon>
        <taxon>Streptophyta</taxon>
        <taxon>Embryophyta</taxon>
        <taxon>Tracheophyta</taxon>
        <taxon>Spermatophyta</taxon>
        <taxon>Magnoliopsida</taxon>
        <taxon>eudicotyledons</taxon>
        <taxon>Gunneridae</taxon>
        <taxon>Pentapetalae</taxon>
        <taxon>rosids</taxon>
        <taxon>fabids</taxon>
        <taxon>Fabales</taxon>
        <taxon>Fabaceae</taxon>
        <taxon>Caesalpinioideae</taxon>
        <taxon>Cassia clade</taxon>
        <taxon>Senna</taxon>
    </lineage>
</organism>
<dbReference type="Proteomes" id="UP000634136">
    <property type="component" value="Unassembled WGS sequence"/>
</dbReference>
<dbReference type="AlphaFoldDB" id="A0A834TQU4"/>
<keyword evidence="2" id="KW-1185">Reference proteome</keyword>
<protein>
    <submittedName>
        <fullName evidence="1">Uncharacterized protein</fullName>
    </submittedName>
</protein>